<reference evidence="1" key="1">
    <citation type="journal article" date="2023" name="Nat. Commun.">
        <title>Diploid and tetraploid genomes of Acorus and the evolution of monocots.</title>
        <authorList>
            <person name="Ma L."/>
            <person name="Liu K.W."/>
            <person name="Li Z."/>
            <person name="Hsiao Y.Y."/>
            <person name="Qi Y."/>
            <person name="Fu T."/>
            <person name="Tang G.D."/>
            <person name="Zhang D."/>
            <person name="Sun W.H."/>
            <person name="Liu D.K."/>
            <person name="Li Y."/>
            <person name="Chen G.Z."/>
            <person name="Liu X.D."/>
            <person name="Liao X.Y."/>
            <person name="Jiang Y.T."/>
            <person name="Yu X."/>
            <person name="Hao Y."/>
            <person name="Huang J."/>
            <person name="Zhao X.W."/>
            <person name="Ke S."/>
            <person name="Chen Y.Y."/>
            <person name="Wu W.L."/>
            <person name="Hsu J.L."/>
            <person name="Lin Y.F."/>
            <person name="Huang M.D."/>
            <person name="Li C.Y."/>
            <person name="Huang L."/>
            <person name="Wang Z.W."/>
            <person name="Zhao X."/>
            <person name="Zhong W.Y."/>
            <person name="Peng D.H."/>
            <person name="Ahmad S."/>
            <person name="Lan S."/>
            <person name="Zhang J.S."/>
            <person name="Tsai W.C."/>
            <person name="Van de Peer Y."/>
            <person name="Liu Z.J."/>
        </authorList>
    </citation>
    <scope>NUCLEOTIDE SEQUENCE</scope>
    <source>
        <strain evidence="1">CP</strain>
    </source>
</reference>
<reference evidence="1" key="2">
    <citation type="submission" date="2023-06" db="EMBL/GenBank/DDBJ databases">
        <authorList>
            <person name="Ma L."/>
            <person name="Liu K.-W."/>
            <person name="Li Z."/>
            <person name="Hsiao Y.-Y."/>
            <person name="Qi Y."/>
            <person name="Fu T."/>
            <person name="Tang G."/>
            <person name="Zhang D."/>
            <person name="Sun W.-H."/>
            <person name="Liu D.-K."/>
            <person name="Li Y."/>
            <person name="Chen G.-Z."/>
            <person name="Liu X.-D."/>
            <person name="Liao X.-Y."/>
            <person name="Jiang Y.-T."/>
            <person name="Yu X."/>
            <person name="Hao Y."/>
            <person name="Huang J."/>
            <person name="Zhao X.-W."/>
            <person name="Ke S."/>
            <person name="Chen Y.-Y."/>
            <person name="Wu W.-L."/>
            <person name="Hsu J.-L."/>
            <person name="Lin Y.-F."/>
            <person name="Huang M.-D."/>
            <person name="Li C.-Y."/>
            <person name="Huang L."/>
            <person name="Wang Z.-W."/>
            <person name="Zhao X."/>
            <person name="Zhong W.-Y."/>
            <person name="Peng D.-H."/>
            <person name="Ahmad S."/>
            <person name="Lan S."/>
            <person name="Zhang J.-S."/>
            <person name="Tsai W.-C."/>
            <person name="Van De Peer Y."/>
            <person name="Liu Z.-J."/>
        </authorList>
    </citation>
    <scope>NUCLEOTIDE SEQUENCE</scope>
    <source>
        <strain evidence="1">CP</strain>
        <tissue evidence="1">Leaves</tissue>
    </source>
</reference>
<comment type="caution">
    <text evidence="1">The sequence shown here is derived from an EMBL/GenBank/DDBJ whole genome shotgun (WGS) entry which is preliminary data.</text>
</comment>
<evidence type="ECO:0000313" key="1">
    <source>
        <dbReference type="EMBL" id="KAK1317293.1"/>
    </source>
</evidence>
<evidence type="ECO:0000313" key="2">
    <source>
        <dbReference type="Proteomes" id="UP001180020"/>
    </source>
</evidence>
<proteinExistence type="predicted"/>
<accession>A0AAV9EU71</accession>
<organism evidence="1 2">
    <name type="scientific">Acorus calamus</name>
    <name type="common">Sweet flag</name>
    <dbReference type="NCBI Taxonomy" id="4465"/>
    <lineage>
        <taxon>Eukaryota</taxon>
        <taxon>Viridiplantae</taxon>
        <taxon>Streptophyta</taxon>
        <taxon>Embryophyta</taxon>
        <taxon>Tracheophyta</taxon>
        <taxon>Spermatophyta</taxon>
        <taxon>Magnoliopsida</taxon>
        <taxon>Liliopsida</taxon>
        <taxon>Acoraceae</taxon>
        <taxon>Acorus</taxon>
    </lineage>
</organism>
<dbReference type="AlphaFoldDB" id="A0AAV9EU71"/>
<sequence length="66" mass="7284">MSINPKFEQLLVFCALQSTDICYVLTSALSLNLKPRTAPNGQPKEVVAPSVYQGHHGLPSCTYRYS</sequence>
<protein>
    <submittedName>
        <fullName evidence="1">Uncharacterized protein</fullName>
    </submittedName>
</protein>
<keyword evidence="2" id="KW-1185">Reference proteome</keyword>
<dbReference type="EMBL" id="JAUJYO010000005">
    <property type="protein sequence ID" value="KAK1317293.1"/>
    <property type="molecule type" value="Genomic_DNA"/>
</dbReference>
<dbReference type="Proteomes" id="UP001180020">
    <property type="component" value="Unassembled WGS sequence"/>
</dbReference>
<gene>
    <name evidence="1" type="ORF">QJS10_CPA05g01595</name>
</gene>
<name>A0AAV9EU71_ACOCL</name>